<dbReference type="PANTHER" id="PTHR11985:SF15">
    <property type="entry name" value="GLYCEROL-3-PHOSPHATE DEHYDROGENASE, MITOCHONDRIAL"/>
    <property type="match status" value="1"/>
</dbReference>
<accession>A0A3B1APG4</accession>
<dbReference type="NCBIfam" id="NF008899">
    <property type="entry name" value="PRK12266.1"/>
    <property type="match status" value="1"/>
</dbReference>
<evidence type="ECO:0000256" key="5">
    <source>
        <dbReference type="ARBA" id="ARBA00023002"/>
    </source>
</evidence>
<dbReference type="AlphaFoldDB" id="A0A3B1APG4"/>
<dbReference type="PANTHER" id="PTHR11985">
    <property type="entry name" value="GLYCEROL-3-PHOSPHATE DEHYDROGENASE"/>
    <property type="match status" value="1"/>
</dbReference>
<proteinExistence type="inferred from homology"/>
<feature type="domain" description="Alpha-glycerophosphate oxidase C-terminal" evidence="7">
    <location>
        <begin position="391"/>
        <end position="493"/>
    </location>
</feature>
<name>A0A3B1APG4_9ZZZZ</name>
<comment type="cofactor">
    <cofactor evidence="1">
        <name>FAD</name>
        <dbReference type="ChEBI" id="CHEBI:57692"/>
    </cofactor>
</comment>
<dbReference type="InterPro" id="IPR000447">
    <property type="entry name" value="G3P_DH_FAD-dep"/>
</dbReference>
<dbReference type="EC" id="1.1.5.3" evidence="8"/>
<evidence type="ECO:0000256" key="4">
    <source>
        <dbReference type="ARBA" id="ARBA00022827"/>
    </source>
</evidence>
<evidence type="ECO:0000259" key="6">
    <source>
        <dbReference type="Pfam" id="PF01266"/>
    </source>
</evidence>
<feature type="domain" description="FAD dependent oxidoreductase" evidence="6">
    <location>
        <begin position="5"/>
        <end position="344"/>
    </location>
</feature>
<evidence type="ECO:0000313" key="8">
    <source>
        <dbReference type="EMBL" id="VAX05632.1"/>
    </source>
</evidence>
<reference evidence="8" key="1">
    <citation type="submission" date="2018-06" db="EMBL/GenBank/DDBJ databases">
        <authorList>
            <person name="Zhirakovskaya E."/>
        </authorList>
    </citation>
    <scope>NUCLEOTIDE SEQUENCE</scope>
</reference>
<dbReference type="Pfam" id="PF16901">
    <property type="entry name" value="DAO_C"/>
    <property type="match status" value="1"/>
</dbReference>
<keyword evidence="4" id="KW-0274">FAD</keyword>
<dbReference type="Gene3D" id="1.10.8.870">
    <property type="entry name" value="Alpha-glycerophosphate oxidase, cap domain"/>
    <property type="match status" value="1"/>
</dbReference>
<dbReference type="InterPro" id="IPR036188">
    <property type="entry name" value="FAD/NAD-bd_sf"/>
</dbReference>
<sequence>MTDYDLLIIGGGINGTGIARDAAGRGLKVLLVEMSDLASATSSKSTKLIHGGLRYLEYFEFLLVRKALNEREILLRAAPHIIHPLKFILPHEKHLRPKWMIRIGLFLYDHLGIRTSLGKSRQIRIQAGSSPLHPRFTDAFIYYDCRVDDARLVILNARDAKDLGAEILTRTRFVSAQNRGDHWQAEITSEKNGNQTITAAAIVNAAGPWVSDIINDGLSLPAHNRLRLVKGSHIIVPKLFGGDEAYILQNEDGRIIFAIPYQADYTLIGTTDVPYEGGPAEVAISEDEIDYLCHHINKYFRPTLPHGNPLSAGDVVWHYAGVRPLYDDTTKEASAVTRDFVLALRQDNKNSDKGAPLLSIFGGKITTYRYLAEKSLEKLAEFFPEMAGPWTASAPLPGGNIPEQNMEKFIRNKQQKYPWLDKGLCARYAHHYGSRMDDMLDKESLNAALIGPGLYDFEADFLITREWAITAEDILWRRTKLGLDWSDQDVQNLEQWLKKNNAP</sequence>
<dbReference type="InterPro" id="IPR038299">
    <property type="entry name" value="DAO_C_sf"/>
</dbReference>
<evidence type="ECO:0000256" key="3">
    <source>
        <dbReference type="ARBA" id="ARBA00022630"/>
    </source>
</evidence>
<dbReference type="Gene3D" id="3.30.9.10">
    <property type="entry name" value="D-Amino Acid Oxidase, subunit A, domain 2"/>
    <property type="match status" value="1"/>
</dbReference>
<dbReference type="Gene3D" id="3.50.50.60">
    <property type="entry name" value="FAD/NAD(P)-binding domain"/>
    <property type="match status" value="1"/>
</dbReference>
<dbReference type="SUPFAM" id="SSF51905">
    <property type="entry name" value="FAD/NAD(P)-binding domain"/>
    <property type="match status" value="1"/>
</dbReference>
<dbReference type="PRINTS" id="PR01001">
    <property type="entry name" value="FADG3PDH"/>
</dbReference>
<dbReference type="Pfam" id="PF01266">
    <property type="entry name" value="DAO"/>
    <property type="match status" value="1"/>
</dbReference>
<evidence type="ECO:0000256" key="2">
    <source>
        <dbReference type="ARBA" id="ARBA00007330"/>
    </source>
</evidence>
<evidence type="ECO:0000259" key="7">
    <source>
        <dbReference type="Pfam" id="PF16901"/>
    </source>
</evidence>
<dbReference type="PROSITE" id="PS00978">
    <property type="entry name" value="FAD_G3PDH_2"/>
    <property type="match status" value="1"/>
</dbReference>
<dbReference type="GO" id="GO:0046168">
    <property type="term" value="P:glycerol-3-phosphate catabolic process"/>
    <property type="evidence" value="ECO:0007669"/>
    <property type="project" value="TreeGrafter"/>
</dbReference>
<keyword evidence="5 8" id="KW-0560">Oxidoreductase</keyword>
<dbReference type="GO" id="GO:0004368">
    <property type="term" value="F:glycerol-3-phosphate dehydrogenase (quinone) activity"/>
    <property type="evidence" value="ECO:0007669"/>
    <property type="project" value="UniProtKB-EC"/>
</dbReference>
<keyword evidence="3" id="KW-0285">Flavoprotein</keyword>
<dbReference type="InterPro" id="IPR031656">
    <property type="entry name" value="DAO_C"/>
</dbReference>
<gene>
    <name evidence="8" type="ORF">MNBD_ALPHA03-715</name>
</gene>
<dbReference type="PROSITE" id="PS00977">
    <property type="entry name" value="FAD_G3PDH_1"/>
    <property type="match status" value="1"/>
</dbReference>
<organism evidence="8">
    <name type="scientific">hydrothermal vent metagenome</name>
    <dbReference type="NCBI Taxonomy" id="652676"/>
    <lineage>
        <taxon>unclassified sequences</taxon>
        <taxon>metagenomes</taxon>
        <taxon>ecological metagenomes</taxon>
    </lineage>
</organism>
<dbReference type="InterPro" id="IPR006076">
    <property type="entry name" value="FAD-dep_OxRdtase"/>
</dbReference>
<dbReference type="Gene3D" id="6.10.250.1890">
    <property type="match status" value="1"/>
</dbReference>
<protein>
    <submittedName>
        <fullName evidence="8">Aerobic glycerol-3-phosphate dehydrogenase</fullName>
        <ecNumber evidence="8">1.1.5.3</ecNumber>
    </submittedName>
</protein>
<comment type="similarity">
    <text evidence="2">Belongs to the FAD-dependent glycerol-3-phosphate dehydrogenase family.</text>
</comment>
<evidence type="ECO:0000256" key="1">
    <source>
        <dbReference type="ARBA" id="ARBA00001974"/>
    </source>
</evidence>
<dbReference type="NCBIfam" id="NF009906">
    <property type="entry name" value="PRK13369.1"/>
    <property type="match status" value="1"/>
</dbReference>
<dbReference type="EMBL" id="UOFW01000141">
    <property type="protein sequence ID" value="VAX05632.1"/>
    <property type="molecule type" value="Genomic_DNA"/>
</dbReference>